<organism evidence="1 2">
    <name type="scientific">Haematococcus lacustris</name>
    <name type="common">Green alga</name>
    <name type="synonym">Haematococcus pluvialis</name>
    <dbReference type="NCBI Taxonomy" id="44745"/>
    <lineage>
        <taxon>Eukaryota</taxon>
        <taxon>Viridiplantae</taxon>
        <taxon>Chlorophyta</taxon>
        <taxon>core chlorophytes</taxon>
        <taxon>Chlorophyceae</taxon>
        <taxon>CS clade</taxon>
        <taxon>Chlamydomonadales</taxon>
        <taxon>Haematococcaceae</taxon>
        <taxon>Haematococcus</taxon>
    </lineage>
</organism>
<name>A0A699ZYL3_HAELA</name>
<keyword evidence="2" id="KW-1185">Reference proteome</keyword>
<sequence length="161" mass="17192">MAKSRISEHHTHQQTSPTTFQTLLAVTAVYGRVVKLRSTVALFKLCCPCSMWSVMQSEGKQESVKEMEINGVRVSVVDRFDLASDADDPTVAGSYTLHSEITPEDTAGRSATQAGALRAAESAGAIVGQGLPENEDEDEEDGWLQDVEVLEGLSSPVAAGP</sequence>
<dbReference type="AlphaFoldDB" id="A0A699ZYL3"/>
<evidence type="ECO:0000313" key="2">
    <source>
        <dbReference type="Proteomes" id="UP000485058"/>
    </source>
</evidence>
<accession>A0A699ZYL3</accession>
<proteinExistence type="predicted"/>
<evidence type="ECO:0000313" key="1">
    <source>
        <dbReference type="EMBL" id="GFH27155.1"/>
    </source>
</evidence>
<gene>
    <name evidence="1" type="ORF">HaLaN_25429</name>
</gene>
<dbReference type="Proteomes" id="UP000485058">
    <property type="component" value="Unassembled WGS sequence"/>
</dbReference>
<dbReference type="EMBL" id="BLLF01003368">
    <property type="protein sequence ID" value="GFH27155.1"/>
    <property type="molecule type" value="Genomic_DNA"/>
</dbReference>
<comment type="caution">
    <text evidence="1">The sequence shown here is derived from an EMBL/GenBank/DDBJ whole genome shotgun (WGS) entry which is preliminary data.</text>
</comment>
<reference evidence="1 2" key="1">
    <citation type="submission" date="2020-02" db="EMBL/GenBank/DDBJ databases">
        <title>Draft genome sequence of Haematococcus lacustris strain NIES-144.</title>
        <authorList>
            <person name="Morimoto D."/>
            <person name="Nakagawa S."/>
            <person name="Yoshida T."/>
            <person name="Sawayama S."/>
        </authorList>
    </citation>
    <scope>NUCLEOTIDE SEQUENCE [LARGE SCALE GENOMIC DNA]</scope>
    <source>
        <strain evidence="1 2">NIES-144</strain>
    </source>
</reference>
<protein>
    <submittedName>
        <fullName evidence="1">Uncharacterized protein</fullName>
    </submittedName>
</protein>